<dbReference type="STRING" id="872965.SE16_05365"/>
<evidence type="ECO:0000313" key="5">
    <source>
        <dbReference type="Proteomes" id="UP000050502"/>
    </source>
</evidence>
<dbReference type="Pfam" id="PF01042">
    <property type="entry name" value="Ribonuc_L-PSP"/>
    <property type="match status" value="1"/>
</dbReference>
<dbReference type="InterPro" id="IPR035959">
    <property type="entry name" value="RutC-like_sf"/>
</dbReference>
<dbReference type="Proteomes" id="UP000037784">
    <property type="component" value="Unassembled WGS sequence"/>
</dbReference>
<dbReference type="PANTHER" id="PTHR11803:SF39">
    <property type="entry name" value="2-IMINOBUTANOATE_2-IMINOPROPANOATE DEAMINASE"/>
    <property type="match status" value="1"/>
</dbReference>
<dbReference type="InParanoid" id="A0A0N0RFF3"/>
<comment type="similarity">
    <text evidence="1">Belongs to the RutC family.</text>
</comment>
<dbReference type="Proteomes" id="UP000050502">
    <property type="component" value="Unassembled WGS sequence"/>
</dbReference>
<evidence type="ECO:0000313" key="2">
    <source>
        <dbReference type="EMBL" id="GAP62427.1"/>
    </source>
</evidence>
<dbReference type="PATRIC" id="fig|872965.6.peg.1096"/>
<dbReference type="FunFam" id="3.30.1330.40:FF:000001">
    <property type="entry name" value="L-PSP family endoribonuclease"/>
    <property type="match status" value="1"/>
</dbReference>
<dbReference type="PROSITE" id="PS01094">
    <property type="entry name" value="UPF0076"/>
    <property type="match status" value="1"/>
</dbReference>
<reference evidence="2 4" key="1">
    <citation type="journal article" date="2015" name="Genome Announc.">
        <title>Draft Genome Sequence of a Heterotrophic Facultative Anaerobic Thermophilic Bacterium, Ardenticatena maritima Strain 110ST.</title>
        <authorList>
            <person name="Kawaichi S."/>
            <person name="Yoshida T."/>
            <person name="Sako Y."/>
            <person name="Nakamura R."/>
        </authorList>
    </citation>
    <scope>NUCLEOTIDE SEQUENCE [LARGE SCALE GENOMIC DNA]</scope>
    <source>
        <strain evidence="2 4">110S</strain>
    </source>
</reference>
<name>A0A0N0RFF3_9CHLR</name>
<dbReference type="CDD" id="cd00448">
    <property type="entry name" value="YjgF_YER057c_UK114_family"/>
    <property type="match status" value="1"/>
</dbReference>
<dbReference type="GO" id="GO:0120241">
    <property type="term" value="F:2-iminobutanoate/2-iminopropanoate deaminase"/>
    <property type="evidence" value="ECO:0007669"/>
    <property type="project" value="UniProtKB-EC"/>
</dbReference>
<dbReference type="EMBL" id="LGKN01000004">
    <property type="protein sequence ID" value="KPL88270.1"/>
    <property type="molecule type" value="Genomic_DNA"/>
</dbReference>
<dbReference type="SUPFAM" id="SSF55298">
    <property type="entry name" value="YjgF-like"/>
    <property type="match status" value="1"/>
</dbReference>
<dbReference type="AlphaFoldDB" id="A0A0N0RFF3"/>
<dbReference type="EMBL" id="BBZA01000056">
    <property type="protein sequence ID" value="GAP62427.1"/>
    <property type="molecule type" value="Genomic_DNA"/>
</dbReference>
<dbReference type="Gene3D" id="3.30.1330.40">
    <property type="entry name" value="RutC-like"/>
    <property type="match status" value="1"/>
</dbReference>
<accession>A0A0N0RFF3</accession>
<dbReference type="InterPro" id="IPR006175">
    <property type="entry name" value="YjgF/YER057c/UK114"/>
</dbReference>
<dbReference type="EC" id="3.5.99.10" evidence="2"/>
<reference evidence="3 5" key="2">
    <citation type="submission" date="2015-07" db="EMBL/GenBank/DDBJ databases">
        <title>Whole genome sequence of Ardenticatena maritima DSM 23922.</title>
        <authorList>
            <person name="Hemp J."/>
            <person name="Ward L.M."/>
            <person name="Pace L.A."/>
            <person name="Fischer W.W."/>
        </authorList>
    </citation>
    <scope>NUCLEOTIDE SEQUENCE [LARGE SCALE GENOMIC DNA]</scope>
    <source>
        <strain evidence="3 5">110S</strain>
    </source>
</reference>
<protein>
    <submittedName>
        <fullName evidence="2">2-iminobutanoate/2-iminopropanoate deaminase</fullName>
        <ecNumber evidence="2">3.5.99.10</ecNumber>
    </submittedName>
    <submittedName>
        <fullName evidence="3">Endoribonuclease L-PSP</fullName>
    </submittedName>
</protein>
<organism evidence="2 4">
    <name type="scientific">Ardenticatena maritima</name>
    <dbReference type="NCBI Taxonomy" id="872965"/>
    <lineage>
        <taxon>Bacteria</taxon>
        <taxon>Bacillati</taxon>
        <taxon>Chloroflexota</taxon>
        <taxon>Ardenticatenia</taxon>
        <taxon>Ardenticatenales</taxon>
        <taxon>Ardenticatenaceae</taxon>
        <taxon>Ardenticatena</taxon>
    </lineage>
</organism>
<evidence type="ECO:0000313" key="3">
    <source>
        <dbReference type="EMBL" id="KPL88270.1"/>
    </source>
</evidence>
<sequence>MNRDIIHTDQAPAAIGPYSQAVRAGQLVFTAGQLGIDPTTGKLVEGVEAQTHQAMRNLQAILQAAGTDLAHVVKTTIFVADLNDFATINTIYGSYFEGEPPARSTVQVARLPLDARVEIEMVAVVP</sequence>
<evidence type="ECO:0000256" key="1">
    <source>
        <dbReference type="ARBA" id="ARBA00010552"/>
    </source>
</evidence>
<proteinExistence type="inferred from homology"/>
<dbReference type="GO" id="GO:0005829">
    <property type="term" value="C:cytosol"/>
    <property type="evidence" value="ECO:0007669"/>
    <property type="project" value="TreeGrafter"/>
</dbReference>
<dbReference type="InterPro" id="IPR019897">
    <property type="entry name" value="RidA_CS"/>
</dbReference>
<dbReference type="InterPro" id="IPR006056">
    <property type="entry name" value="RidA"/>
</dbReference>
<gene>
    <name evidence="2" type="primary">ridA</name>
    <name evidence="2" type="ORF">ARMA_0850</name>
    <name evidence="3" type="ORF">SE16_05365</name>
</gene>
<keyword evidence="2" id="KW-0378">Hydrolase</keyword>
<dbReference type="NCBIfam" id="TIGR00004">
    <property type="entry name" value="Rid family detoxifying hydrolase"/>
    <property type="match status" value="1"/>
</dbReference>
<dbReference type="FunCoup" id="A0A0N0RFF3">
    <property type="interactions" value="413"/>
</dbReference>
<evidence type="ECO:0000313" key="4">
    <source>
        <dbReference type="Proteomes" id="UP000037784"/>
    </source>
</evidence>
<keyword evidence="4" id="KW-1185">Reference proteome</keyword>
<dbReference type="RefSeq" id="WP_054492355.1">
    <property type="nucleotide sequence ID" value="NZ_BBZA01000056.1"/>
</dbReference>
<comment type="caution">
    <text evidence="2">The sequence shown here is derived from an EMBL/GenBank/DDBJ whole genome shotgun (WGS) entry which is preliminary data.</text>
</comment>
<reference evidence="4" key="3">
    <citation type="submission" date="2015-08" db="EMBL/GenBank/DDBJ databases">
        <title>Draft Genome Sequence of a Heterotrophic Facultative Anaerobic Bacterium Ardenticatena maritima Strain 110S.</title>
        <authorList>
            <person name="Kawaichi S."/>
            <person name="Yoshida T."/>
            <person name="Sako Y."/>
            <person name="Nakamura R."/>
        </authorList>
    </citation>
    <scope>NUCLEOTIDE SEQUENCE [LARGE SCALE GENOMIC DNA]</scope>
    <source>
        <strain evidence="4">110S</strain>
    </source>
</reference>
<dbReference type="OrthoDB" id="9803101at2"/>
<dbReference type="PANTHER" id="PTHR11803">
    <property type="entry name" value="2-IMINOBUTANOATE/2-IMINOPROPANOATE DEAMINASE RIDA"/>
    <property type="match status" value="1"/>
</dbReference>